<dbReference type="GeneID" id="85492463"/>
<dbReference type="RefSeq" id="XP_060453858.1">
    <property type="nucleotide sequence ID" value="XM_060596913.1"/>
</dbReference>
<name>A0AA48I9C8_9TREE</name>
<accession>A0AA48I9C8</accession>
<gene>
    <name evidence="1" type="ORF">CcaverHIS019_0113100</name>
</gene>
<evidence type="ECO:0000313" key="1">
    <source>
        <dbReference type="EMBL" id="BEI88592.1"/>
    </source>
</evidence>
<dbReference type="KEGG" id="ccac:CcaHIS019_0113100"/>
<proteinExistence type="predicted"/>
<dbReference type="EMBL" id="AP028212">
    <property type="protein sequence ID" value="BEI88592.1"/>
    <property type="molecule type" value="Genomic_DNA"/>
</dbReference>
<reference evidence="1" key="1">
    <citation type="journal article" date="2023" name="BMC Genomics">
        <title>Chromosome-level genome assemblies of Cutaneotrichosporon spp. (Trichosporonales, Basidiomycota) reveal imbalanced evolution between nucleotide sequences and chromosome synteny.</title>
        <authorList>
            <person name="Kobayashi Y."/>
            <person name="Kayamori A."/>
            <person name="Aoki K."/>
            <person name="Shiwa Y."/>
            <person name="Matsutani M."/>
            <person name="Fujita N."/>
            <person name="Sugita T."/>
            <person name="Iwasaki W."/>
            <person name="Tanaka N."/>
            <person name="Takashima M."/>
        </authorList>
    </citation>
    <scope>NUCLEOTIDE SEQUENCE</scope>
    <source>
        <strain evidence="1">HIS019</strain>
    </source>
</reference>
<evidence type="ECO:0000313" key="2">
    <source>
        <dbReference type="Proteomes" id="UP001233271"/>
    </source>
</evidence>
<sequence length="376" mass="42441">MDKPESTASLDSTCYPHILDAVVNLASRGSLIALRGADRALREKCDELLAQHLVLRYYPLMSFHPRWFIPAYLSSPQGRVPALLEWNHQRLNEERALRTVAEPQYIPGMVEISPLHGDDYLTDADRHEMTSSLRHSPHPACLRGTRVLDLAGARDTHLPKVLAHCSPLVRIGREQFRHSTLMTGSRWNGTFTAPQAVVWTHLWDWGHGGAHDYHGGYIPRLSARHLVLNLTFDPHTTRNSCFIDVMYADTVEDVTVVFHGSSGDVRSLPSHPYFGDLPRPPPRRTLGQLVTALYYSCRVPHTLVNLSAIPASWWAQSRPWDDNGARETLHAALLERQSVDPHPALDVDALLDNFRVVSMGEYHTMVGEEMFELYTS</sequence>
<dbReference type="AlphaFoldDB" id="A0AA48I9C8"/>
<keyword evidence="2" id="KW-1185">Reference proteome</keyword>
<organism evidence="1 2">
    <name type="scientific">Cutaneotrichosporon cavernicola</name>
    <dbReference type="NCBI Taxonomy" id="279322"/>
    <lineage>
        <taxon>Eukaryota</taxon>
        <taxon>Fungi</taxon>
        <taxon>Dikarya</taxon>
        <taxon>Basidiomycota</taxon>
        <taxon>Agaricomycotina</taxon>
        <taxon>Tremellomycetes</taxon>
        <taxon>Trichosporonales</taxon>
        <taxon>Trichosporonaceae</taxon>
        <taxon>Cutaneotrichosporon</taxon>
    </lineage>
</organism>
<protein>
    <submittedName>
        <fullName evidence="1">Uncharacterized protein</fullName>
    </submittedName>
</protein>
<dbReference type="Proteomes" id="UP001233271">
    <property type="component" value="Chromosome 1"/>
</dbReference>